<comment type="caution">
    <text evidence="2">The sequence shown here is derived from an EMBL/GenBank/DDBJ whole genome shotgun (WGS) entry which is preliminary data.</text>
</comment>
<keyword evidence="1" id="KW-1133">Transmembrane helix</keyword>
<feature type="transmembrane region" description="Helical" evidence="1">
    <location>
        <begin position="27"/>
        <end position="44"/>
    </location>
</feature>
<accession>A0AA44ZG71</accession>
<keyword evidence="1" id="KW-0472">Membrane</keyword>
<evidence type="ECO:0000256" key="1">
    <source>
        <dbReference type="SAM" id="Phobius"/>
    </source>
</evidence>
<name>A0AA44ZG71_NEIGO</name>
<proteinExistence type="predicted"/>
<evidence type="ECO:0000313" key="3">
    <source>
        <dbReference type="Proteomes" id="UP000223296"/>
    </source>
</evidence>
<protein>
    <submittedName>
        <fullName evidence="2">Uncharacterized protein</fullName>
    </submittedName>
</protein>
<sequence>MGFFVTYVLILLRKISHNLLPYVTIDYYPLPFFYGMFCGMFYPLPKPVRTQKAYPFKRYCSTCCRETEPDTETRRGDMPLEKWRQFLDWIGKTPSETASRSRKARPNKKYRLKFFRRHRVSFKH</sequence>
<gene>
    <name evidence="2" type="ORF">N776_04500</name>
</gene>
<dbReference type="Proteomes" id="UP000223296">
    <property type="component" value="Unassembled WGS sequence"/>
</dbReference>
<organism evidence="2 3">
    <name type="scientific">Neisseria gonorrhoeae 3502</name>
    <dbReference type="NCBI Taxonomy" id="1193404"/>
    <lineage>
        <taxon>Bacteria</taxon>
        <taxon>Pseudomonadati</taxon>
        <taxon>Pseudomonadota</taxon>
        <taxon>Betaproteobacteria</taxon>
        <taxon>Neisseriales</taxon>
        <taxon>Neisseriaceae</taxon>
        <taxon>Neisseria</taxon>
    </lineage>
</organism>
<dbReference type="EMBL" id="AVBE01000002">
    <property type="protein sequence ID" value="PHJ34781.1"/>
    <property type="molecule type" value="Genomic_DNA"/>
</dbReference>
<evidence type="ECO:0000313" key="2">
    <source>
        <dbReference type="EMBL" id="PHJ34781.1"/>
    </source>
</evidence>
<dbReference type="AlphaFoldDB" id="A0AA44ZG71"/>
<reference evidence="2 3" key="1">
    <citation type="submission" date="2013-08" db="EMBL/GenBank/DDBJ databases">
        <authorList>
            <person name="Trees D."/>
        </authorList>
    </citation>
    <scope>NUCLEOTIDE SEQUENCE [LARGE SCALE GENOMIC DNA]</scope>
    <source>
        <strain evidence="2 3">3502</strain>
    </source>
</reference>
<keyword evidence="1" id="KW-0812">Transmembrane</keyword>